<sequence>MLRETLPILGSGCQILDLKTIGMSLSIDVGPVIFAVERKLDECGKDLQFLVDTYAQDHCDEDVLDAIVVEVLK</sequence>
<evidence type="ECO:0000313" key="1">
    <source>
        <dbReference type="EMBL" id="KAG1308532.1"/>
    </source>
</evidence>
<evidence type="ECO:0000313" key="2">
    <source>
        <dbReference type="Proteomes" id="UP000716291"/>
    </source>
</evidence>
<dbReference type="Proteomes" id="UP000716291">
    <property type="component" value="Unassembled WGS sequence"/>
</dbReference>
<comment type="caution">
    <text evidence="1">The sequence shown here is derived from an EMBL/GenBank/DDBJ whole genome shotgun (WGS) entry which is preliminary data.</text>
</comment>
<reference evidence="1" key="1">
    <citation type="journal article" date="2020" name="Microb. Genom.">
        <title>Genetic diversity of clinical and environmental Mucorales isolates obtained from an investigation of mucormycosis cases among solid organ transplant recipients.</title>
        <authorList>
            <person name="Nguyen M.H."/>
            <person name="Kaul D."/>
            <person name="Muto C."/>
            <person name="Cheng S.J."/>
            <person name="Richter R.A."/>
            <person name="Bruno V.M."/>
            <person name="Liu G."/>
            <person name="Beyhan S."/>
            <person name="Sundermann A.J."/>
            <person name="Mounaud S."/>
            <person name="Pasculle A.W."/>
            <person name="Nierman W.C."/>
            <person name="Driscoll E."/>
            <person name="Cumbie R."/>
            <person name="Clancy C.J."/>
            <person name="Dupont C.L."/>
        </authorList>
    </citation>
    <scope>NUCLEOTIDE SEQUENCE</scope>
    <source>
        <strain evidence="1">GL11</strain>
    </source>
</reference>
<keyword evidence="2" id="KW-1185">Reference proteome</keyword>
<accession>A0A9P7BSA9</accession>
<gene>
    <name evidence="1" type="ORF">G6F64_005971</name>
</gene>
<dbReference type="AlphaFoldDB" id="A0A9P7BSA9"/>
<dbReference type="EMBL" id="JAANQT010000765">
    <property type="protein sequence ID" value="KAG1308532.1"/>
    <property type="molecule type" value="Genomic_DNA"/>
</dbReference>
<name>A0A9P7BSA9_RHIOR</name>
<proteinExistence type="predicted"/>
<organism evidence="1 2">
    <name type="scientific">Rhizopus oryzae</name>
    <name type="common">Mucormycosis agent</name>
    <name type="synonym">Rhizopus arrhizus var. delemar</name>
    <dbReference type="NCBI Taxonomy" id="64495"/>
    <lineage>
        <taxon>Eukaryota</taxon>
        <taxon>Fungi</taxon>
        <taxon>Fungi incertae sedis</taxon>
        <taxon>Mucoromycota</taxon>
        <taxon>Mucoromycotina</taxon>
        <taxon>Mucoromycetes</taxon>
        <taxon>Mucorales</taxon>
        <taxon>Mucorineae</taxon>
        <taxon>Rhizopodaceae</taxon>
        <taxon>Rhizopus</taxon>
    </lineage>
</organism>
<protein>
    <submittedName>
        <fullName evidence="1">Uncharacterized protein</fullName>
    </submittedName>
</protein>